<dbReference type="SUPFAM" id="SSF51695">
    <property type="entry name" value="PLC-like phosphodiesterases"/>
    <property type="match status" value="1"/>
</dbReference>
<dbReference type="PANTHER" id="PTHR22958:SF1">
    <property type="entry name" value="GLYCEROPHOSPHOCHOLINE PHOSPHODIESTERASE GPCPD1"/>
    <property type="match status" value="1"/>
</dbReference>
<keyword evidence="6" id="KW-0406">Ion transport</keyword>
<dbReference type="Gene3D" id="1.25.40.20">
    <property type="entry name" value="Ankyrin repeat-containing domain"/>
    <property type="match status" value="1"/>
</dbReference>
<accession>A0A9W8I795</accession>
<evidence type="ECO:0000313" key="12">
    <source>
        <dbReference type="Proteomes" id="UP001139887"/>
    </source>
</evidence>
<dbReference type="EMBL" id="JANBUW010000056">
    <property type="protein sequence ID" value="KAJ2849833.1"/>
    <property type="molecule type" value="Genomic_DNA"/>
</dbReference>
<comment type="subcellular location">
    <subcellularLocation>
        <location evidence="1">Membrane</location>
        <topology evidence="1">Peripheral membrane protein</topology>
    </subcellularLocation>
</comment>
<proteinExistence type="inferred from homology"/>
<dbReference type="SUPFAM" id="SSF52943">
    <property type="entry name" value="ATP synthase (F1-ATPase), gamma subunit"/>
    <property type="match status" value="1"/>
</dbReference>
<reference evidence="11" key="1">
    <citation type="submission" date="2022-07" db="EMBL/GenBank/DDBJ databases">
        <title>Phylogenomic reconstructions and comparative analyses of Kickxellomycotina fungi.</title>
        <authorList>
            <person name="Reynolds N.K."/>
            <person name="Stajich J.E."/>
            <person name="Barry K."/>
            <person name="Grigoriev I.V."/>
            <person name="Crous P."/>
            <person name="Smith M.E."/>
        </authorList>
    </citation>
    <scope>NUCLEOTIDE SEQUENCE</scope>
    <source>
        <strain evidence="11">NRRL 1566</strain>
    </source>
</reference>
<dbReference type="GO" id="GO:0046475">
    <property type="term" value="P:glycerophospholipid catabolic process"/>
    <property type="evidence" value="ECO:0007669"/>
    <property type="project" value="TreeGrafter"/>
</dbReference>
<keyword evidence="3" id="KW-0813">Transport</keyword>
<keyword evidence="9" id="KW-0066">ATP synthesis</keyword>
<dbReference type="SUPFAM" id="SSF48403">
    <property type="entry name" value="Ankyrin repeat"/>
    <property type="match status" value="1"/>
</dbReference>
<keyword evidence="7" id="KW-0472">Membrane</keyword>
<dbReference type="Proteomes" id="UP001139887">
    <property type="component" value="Unassembled WGS sequence"/>
</dbReference>
<evidence type="ECO:0000313" key="11">
    <source>
        <dbReference type="EMBL" id="KAJ2849833.1"/>
    </source>
</evidence>
<dbReference type="PROSITE" id="PS50007">
    <property type="entry name" value="PIPLC_X_DOMAIN"/>
    <property type="match status" value="1"/>
</dbReference>
<dbReference type="EC" id="3.1.4.46" evidence="11"/>
<feature type="domain" description="GP-PDE" evidence="10">
    <location>
        <begin position="737"/>
        <end position="1061"/>
    </location>
</feature>
<dbReference type="Gene3D" id="1.10.287.80">
    <property type="entry name" value="ATP synthase, gamma subunit, helix hairpin domain"/>
    <property type="match status" value="1"/>
</dbReference>
<dbReference type="PANTHER" id="PTHR22958">
    <property type="entry name" value="GLYCEROPHOSPHORYL DIESTER PHOSPHODIESTERASE"/>
    <property type="match status" value="1"/>
</dbReference>
<dbReference type="GO" id="GO:0008889">
    <property type="term" value="F:glycerophosphodiester phosphodiesterase activity"/>
    <property type="evidence" value="ECO:0007669"/>
    <property type="project" value="UniProtKB-EC"/>
</dbReference>
<dbReference type="GO" id="GO:0045259">
    <property type="term" value="C:proton-transporting ATP synthase complex"/>
    <property type="evidence" value="ECO:0007669"/>
    <property type="project" value="UniProtKB-KW"/>
</dbReference>
<keyword evidence="12" id="KW-1185">Reference proteome</keyword>
<evidence type="ECO:0000256" key="6">
    <source>
        <dbReference type="ARBA" id="ARBA00023065"/>
    </source>
</evidence>
<dbReference type="Pfam" id="PF03009">
    <property type="entry name" value="GDPD"/>
    <property type="match status" value="1"/>
</dbReference>
<dbReference type="GO" id="GO:0046933">
    <property type="term" value="F:proton-transporting ATP synthase activity, rotational mechanism"/>
    <property type="evidence" value="ECO:0007669"/>
    <property type="project" value="InterPro"/>
</dbReference>
<dbReference type="Gene3D" id="3.20.20.190">
    <property type="entry name" value="Phosphatidylinositol (PI) phosphodiesterase"/>
    <property type="match status" value="1"/>
</dbReference>
<dbReference type="InterPro" id="IPR035968">
    <property type="entry name" value="ATP_synth_F1_ATPase_gsu"/>
</dbReference>
<dbReference type="InterPro" id="IPR051578">
    <property type="entry name" value="GDPD"/>
</dbReference>
<evidence type="ECO:0000259" key="10">
    <source>
        <dbReference type="PROSITE" id="PS51704"/>
    </source>
</evidence>
<evidence type="ECO:0000256" key="4">
    <source>
        <dbReference type="ARBA" id="ARBA00022781"/>
    </source>
</evidence>
<sequence>MFARPAVAARSAAFVQTRNMATLKEIQVRLKSVTNISKITASMKMIASTKTTRAQRAMNVARIYGQVSNDFQASVSKDIIQAMENVVQATVEYSEQLALEVRKISTNIKAVDAMVSPVRIEQVLAAIEMLERRVQGLIRYGWLIEREWNVYVKGGAESVFPTGYLRGLDTWHMVLAKAMARVRVRAAEARYGQSQAASDEVQAWEISQFSPVSWSAEYVLERAKADRAKADHGKKRRADPWLEAVPPLAARPGQPACTQVLDIQRRNALHYAAQSTSDLAWLRRLNIVDVQELRLQTEASRLPSLAAVDLAGDSPLTIAARTGNVSAVRYIIEESGVDAASASLADASVLAFAEGHRDCLVPIVERLVAFPEKIALVVRMSMFYGFAGLFDAVIAALKSAGARAYMSAEVALEQSARRMGGTSMLHVAALNNQDVMVRRALEQKIFRSSAFDVHFRDDAGLSALDMTNYFGYRACADELLAVSTEFDSPVYDGMRAEPPALQVAPFEASYTGLPTASGTYGVFVTLGSNDLRRGEKFPPISLDKVALQSVLDKMQLPRSTHLLLRVDAEHGVLAGGGVHVVDVTSLLETPDLSEHTWAPPVHFHTAYPEKFVLRLDLIALIDHALAPYAGEHKIVAQAALTLPPTYNPGYSERVPGQYIPLCLTGSSYLQTVFVAAATDGIVGEANIEALVSTPYRYGALTPQSSRPITPTPVDISTLCIDEGIAEAVIPWHQPGRTLIYGHRGSGMNFPFSSSNSQGRLQLGENTVLSMQKSIRDGVAAVEFDVQLTRDMAPIIYHDWLVAETGIDAPANILSLAQFMALNPRNRLPQASRSCEDLSAELTHALPTDPSLAPTVVANSRDTIQEPFATLHDLFESLPPGIGFDIEVKYPMPDEADGVGMTTSFEINLFIDRILDVVYSYIGCPAHLRGDDDTVKPASAPRRPIVFTSFHPDICVLLAHKVGGDIPVMLLTDAGMSAMADARCNSIDVAVRLCKWAGLAGIVTHVGPIMQSLRVASLVRRHRLVLATYGDLNNQPESVQLQQAYGVDVVIADDVRAATSAFYSHC</sequence>
<evidence type="ECO:0000256" key="8">
    <source>
        <dbReference type="ARBA" id="ARBA00023196"/>
    </source>
</evidence>
<dbReference type="InterPro" id="IPR030395">
    <property type="entry name" value="GP_PDE_dom"/>
</dbReference>
<dbReference type="PROSITE" id="PS51704">
    <property type="entry name" value="GP_PDE"/>
    <property type="match status" value="1"/>
</dbReference>
<evidence type="ECO:0000256" key="2">
    <source>
        <dbReference type="ARBA" id="ARBA00007681"/>
    </source>
</evidence>
<comment type="similarity">
    <text evidence="2">Belongs to the ATPase gamma chain family.</text>
</comment>
<keyword evidence="4" id="KW-0375">Hydrogen ion transport</keyword>
<comment type="caution">
    <text evidence="11">The sequence shown here is derived from an EMBL/GenBank/DDBJ whole genome shotgun (WGS) entry which is preliminary data.</text>
</comment>
<protein>
    <submittedName>
        <fullName evidence="11">Glycerophosphocholine phosphodiesterase</fullName>
        <ecNumber evidence="11">3.1.4.46</ecNumber>
    </submittedName>
</protein>
<keyword evidence="8" id="KW-0139">CF(1)</keyword>
<dbReference type="OrthoDB" id="197419at2759"/>
<dbReference type="InterPro" id="IPR036770">
    <property type="entry name" value="Ankyrin_rpt-contain_sf"/>
</dbReference>
<evidence type="ECO:0000256" key="1">
    <source>
        <dbReference type="ARBA" id="ARBA00004170"/>
    </source>
</evidence>
<evidence type="ECO:0000256" key="3">
    <source>
        <dbReference type="ARBA" id="ARBA00022448"/>
    </source>
</evidence>
<evidence type="ECO:0000256" key="9">
    <source>
        <dbReference type="ARBA" id="ARBA00023310"/>
    </source>
</evidence>
<evidence type="ECO:0000256" key="7">
    <source>
        <dbReference type="ARBA" id="ARBA00023136"/>
    </source>
</evidence>
<evidence type="ECO:0000256" key="5">
    <source>
        <dbReference type="ARBA" id="ARBA00022801"/>
    </source>
</evidence>
<dbReference type="CDD" id="cd08572">
    <property type="entry name" value="GDPD_GDE5_like"/>
    <property type="match status" value="1"/>
</dbReference>
<dbReference type="InterPro" id="IPR017946">
    <property type="entry name" value="PLC-like_Pdiesterase_TIM-brl"/>
</dbReference>
<organism evidence="11 12">
    <name type="scientific">Coemansia brasiliensis</name>
    <dbReference type="NCBI Taxonomy" id="2650707"/>
    <lineage>
        <taxon>Eukaryota</taxon>
        <taxon>Fungi</taxon>
        <taxon>Fungi incertae sedis</taxon>
        <taxon>Zoopagomycota</taxon>
        <taxon>Kickxellomycotina</taxon>
        <taxon>Kickxellomycetes</taxon>
        <taxon>Kickxellales</taxon>
        <taxon>Kickxellaceae</taxon>
        <taxon>Coemansia</taxon>
    </lineage>
</organism>
<dbReference type="AlphaFoldDB" id="A0A9W8I795"/>
<gene>
    <name evidence="11" type="primary">GDE1</name>
    <name evidence="11" type="ORF">IWW36_002346</name>
</gene>
<name>A0A9W8I795_9FUNG</name>
<keyword evidence="5 11" id="KW-0378">Hydrolase</keyword>